<dbReference type="Proteomes" id="UP001203338">
    <property type="component" value="Unassembled WGS sequence"/>
</dbReference>
<gene>
    <name evidence="2" type="ORF">M3P05_19610</name>
</gene>
<dbReference type="EMBL" id="JAMFLX010000047">
    <property type="protein sequence ID" value="MCL6272131.1"/>
    <property type="molecule type" value="Genomic_DNA"/>
</dbReference>
<evidence type="ECO:0000313" key="2">
    <source>
        <dbReference type="EMBL" id="MCL6272131.1"/>
    </source>
</evidence>
<organism evidence="2 3">
    <name type="scientific">Parendozoicomonas callyspongiae</name>
    <dbReference type="NCBI Taxonomy" id="2942213"/>
    <lineage>
        <taxon>Bacteria</taxon>
        <taxon>Pseudomonadati</taxon>
        <taxon>Pseudomonadota</taxon>
        <taxon>Gammaproteobacteria</taxon>
        <taxon>Oceanospirillales</taxon>
        <taxon>Endozoicomonadaceae</taxon>
        <taxon>Parendozoicomonas</taxon>
    </lineage>
</organism>
<evidence type="ECO:0000256" key="1">
    <source>
        <dbReference type="SAM" id="SignalP"/>
    </source>
</evidence>
<proteinExistence type="predicted"/>
<accession>A0ABT0PLK9</accession>
<sequence>MVKMPMLSASRLQSLLALLLVTALTFSQFSQAEESVEDNPEWFGVTVNGQWPVSFSERSFQSVEAEKKILFIYSKASSAYDQAFATIARSFQQHLLGASYLVVNFRQQPELARQLLLQEGFDLAFIAGSKATSELYGSQINPAMSVVTVTAKDPVLLGLIDSYEAPNTAPGQKDHRHQYAFTSLNVRPEILTSYLQTLNPRMMHIGMIYSSNNSSARTTQVLPVIAAARKVGIDVHPIAIEADQPEASLAEQIPRALATFREKDPGLVNSLIWITGSTLLFSRLEQINQLADGVPVLTAVPDLVSSKPESPMLAIGIGFQSNAALAAVYGRQILADRVTPAQLPVGELSPPDIAINFQKVEESGWRIPVRMFELATILFNKNGQPVNRRGMQVESPQN</sequence>
<dbReference type="Gene3D" id="3.40.50.2300">
    <property type="match status" value="2"/>
</dbReference>
<protein>
    <recommendedName>
        <fullName evidence="4">ABC transporter substrate-binding protein</fullName>
    </recommendedName>
</protein>
<keyword evidence="1" id="KW-0732">Signal</keyword>
<evidence type="ECO:0000313" key="3">
    <source>
        <dbReference type="Proteomes" id="UP001203338"/>
    </source>
</evidence>
<feature type="signal peptide" evidence="1">
    <location>
        <begin position="1"/>
        <end position="32"/>
    </location>
</feature>
<evidence type="ECO:0008006" key="4">
    <source>
        <dbReference type="Google" id="ProtNLM"/>
    </source>
</evidence>
<keyword evidence="3" id="KW-1185">Reference proteome</keyword>
<comment type="caution">
    <text evidence="2">The sequence shown here is derived from an EMBL/GenBank/DDBJ whole genome shotgun (WGS) entry which is preliminary data.</text>
</comment>
<feature type="chain" id="PRO_5046349072" description="ABC transporter substrate-binding protein" evidence="1">
    <location>
        <begin position="33"/>
        <end position="398"/>
    </location>
</feature>
<name>A0ABT0PLK9_9GAMM</name>
<reference evidence="2 3" key="1">
    <citation type="submission" date="2022-05" db="EMBL/GenBank/DDBJ databases">
        <authorList>
            <person name="Park J.-S."/>
        </authorList>
    </citation>
    <scope>NUCLEOTIDE SEQUENCE [LARGE SCALE GENOMIC DNA]</scope>
    <source>
        <strain evidence="2 3">2012CJ34-2</strain>
    </source>
</reference>
<dbReference type="RefSeq" id="WP_249701815.1">
    <property type="nucleotide sequence ID" value="NZ_JAMFLX010000047.1"/>
</dbReference>